<dbReference type="EMBL" id="CAJVPY010003472">
    <property type="protein sequence ID" value="CAG8592689.1"/>
    <property type="molecule type" value="Genomic_DNA"/>
</dbReference>
<evidence type="ECO:0000313" key="2">
    <source>
        <dbReference type="Proteomes" id="UP000789405"/>
    </source>
</evidence>
<dbReference type="Proteomes" id="UP000789405">
    <property type="component" value="Unassembled WGS sequence"/>
</dbReference>
<gene>
    <name evidence="1" type="ORF">DERYTH_LOCUS7243</name>
</gene>
<accession>A0A9N9G8N4</accession>
<reference evidence="1" key="1">
    <citation type="submission" date="2021-06" db="EMBL/GenBank/DDBJ databases">
        <authorList>
            <person name="Kallberg Y."/>
            <person name="Tangrot J."/>
            <person name="Rosling A."/>
        </authorList>
    </citation>
    <scope>NUCLEOTIDE SEQUENCE</scope>
    <source>
        <strain evidence="1">MA453B</strain>
    </source>
</reference>
<sequence length="200" mass="22977">MEDTNYDESYSDSDEPATEIENLPILNFDIDAYQDTLKLGLPKNLIYSPFDDQVIPTLLMTQIAFILEKIYLSNKAKATFLEEKECAQFGNLLGESLWQSYMVLKNNLPTLENPQSLEQYAAAFPQTLCHSLFEYTTQNTSKGYSNIETCYQHGIECMQDLLAQEVYLTKKKNTKGRASKNLVKDTVANFKQQQKIQKRK</sequence>
<proteinExistence type="predicted"/>
<keyword evidence="2" id="KW-1185">Reference proteome</keyword>
<protein>
    <submittedName>
        <fullName evidence="1">17683_t:CDS:1</fullName>
    </submittedName>
</protein>
<evidence type="ECO:0000313" key="1">
    <source>
        <dbReference type="EMBL" id="CAG8592689.1"/>
    </source>
</evidence>
<name>A0A9N9G8N4_9GLOM</name>
<comment type="caution">
    <text evidence="1">The sequence shown here is derived from an EMBL/GenBank/DDBJ whole genome shotgun (WGS) entry which is preliminary data.</text>
</comment>
<dbReference type="OrthoDB" id="2435949at2759"/>
<organism evidence="1 2">
    <name type="scientific">Dentiscutata erythropus</name>
    <dbReference type="NCBI Taxonomy" id="1348616"/>
    <lineage>
        <taxon>Eukaryota</taxon>
        <taxon>Fungi</taxon>
        <taxon>Fungi incertae sedis</taxon>
        <taxon>Mucoromycota</taxon>
        <taxon>Glomeromycotina</taxon>
        <taxon>Glomeromycetes</taxon>
        <taxon>Diversisporales</taxon>
        <taxon>Gigasporaceae</taxon>
        <taxon>Dentiscutata</taxon>
    </lineage>
</organism>
<dbReference type="AlphaFoldDB" id="A0A9N9G8N4"/>